<feature type="non-terminal residue" evidence="1">
    <location>
        <position position="25"/>
    </location>
</feature>
<protein>
    <submittedName>
        <fullName evidence="1">Uncharacterized protein</fullName>
    </submittedName>
</protein>
<evidence type="ECO:0000313" key="1">
    <source>
        <dbReference type="EMBL" id="SVC65546.1"/>
    </source>
</evidence>
<organism evidence="1">
    <name type="scientific">marine metagenome</name>
    <dbReference type="NCBI Taxonomy" id="408172"/>
    <lineage>
        <taxon>unclassified sequences</taxon>
        <taxon>metagenomes</taxon>
        <taxon>ecological metagenomes</taxon>
    </lineage>
</organism>
<reference evidence="1" key="1">
    <citation type="submission" date="2018-05" db="EMBL/GenBank/DDBJ databases">
        <authorList>
            <person name="Lanie J.A."/>
            <person name="Ng W.-L."/>
            <person name="Kazmierczak K.M."/>
            <person name="Andrzejewski T.M."/>
            <person name="Davidsen T.M."/>
            <person name="Wayne K.J."/>
            <person name="Tettelin H."/>
            <person name="Glass J.I."/>
            <person name="Rusch D."/>
            <person name="Podicherti R."/>
            <person name="Tsui H.-C.T."/>
            <person name="Winkler M.E."/>
        </authorList>
    </citation>
    <scope>NUCLEOTIDE SEQUENCE</scope>
</reference>
<accession>A0A382NWV9</accession>
<gene>
    <name evidence="1" type="ORF">METZ01_LOCUS318400</name>
</gene>
<dbReference type="EMBL" id="UINC01103285">
    <property type="protein sequence ID" value="SVC65546.1"/>
    <property type="molecule type" value="Genomic_DNA"/>
</dbReference>
<proteinExistence type="predicted"/>
<name>A0A382NWV9_9ZZZZ</name>
<sequence length="25" mass="2911">MKKLTIYIYFIAALNFSCQSSKEPD</sequence>
<dbReference type="AlphaFoldDB" id="A0A382NWV9"/>